<dbReference type="Proteomes" id="UP001589793">
    <property type="component" value="Unassembled WGS sequence"/>
</dbReference>
<keyword evidence="2 7" id="KW-0328">Glycosyltransferase</keyword>
<evidence type="ECO:0000256" key="4">
    <source>
        <dbReference type="ARBA" id="ARBA00022833"/>
    </source>
</evidence>
<evidence type="ECO:0000259" key="5">
    <source>
        <dbReference type="Pfam" id="PF00534"/>
    </source>
</evidence>
<dbReference type="InterPro" id="IPR024078">
    <property type="entry name" value="LmbE-like_dom_sf"/>
</dbReference>
<feature type="domain" description="Glycosyltransferase subfamily 4-like N-terminal" evidence="6">
    <location>
        <begin position="26"/>
        <end position="205"/>
    </location>
</feature>
<dbReference type="InterPro" id="IPR028098">
    <property type="entry name" value="Glyco_trans_4-like_N"/>
</dbReference>
<reference evidence="7 8" key="1">
    <citation type="submission" date="2024-09" db="EMBL/GenBank/DDBJ databases">
        <authorList>
            <person name="Sun Q."/>
            <person name="Mori K."/>
        </authorList>
    </citation>
    <scope>NUCLEOTIDE SEQUENCE [LARGE SCALE GENOMIC DNA]</scope>
    <source>
        <strain evidence="7 8">CICC 10874</strain>
    </source>
</reference>
<sequence>MSEPLRIAVVSVHTSPLESPGGADAGGMNVVVLEQSLALARAGHRVDLFTRRADPAAPAIVEVAPGVRLHHLDGGPAAPLAKSLMEQAIDPFREDLRAHLSTGELPDVIHSHHWFSGVAALPIARELGIPHLQSFHSVAAPQDATGLEAGEPAESSGRIPGERLVARESDLVIAVSQAEARTIQERYDVDASRIRIVRPGVDVERFSPAGDPQTRRLHPTLLFAARLQPLKAPDLALEILARLAPVDDARLVLSGGVSEDFQDYRAELEDLAAQLHVADRVELAGSQDREGLAALMREAGILLLTSWSETFGLVALEAQASGTPVIAWTCAGGVQEAIGPGGIVLPSRDPDVWAEAVASLLADPERYAEACASARAFALTRTWDASAEQLAGIYAGLAPWSLLGSARRVLLVHAHPDDESLATGALIADLASRGVRVELVTATRGEEGEIVPGAIPPGSTEPLEAVRAAEIDAAARALGISRRHMLGEPPALAPGASPRRYRDSGMTWVREGLAGPSPTAGPDSFSRSDLAQESADLAALIGELAPDAVIGYDDAGTYGHPDHVRAHHVTAAACAAAGVPMIEASSEPRDTAPPGFVWREQPGFLAAVRAALEAYRTQLTVVGTGEDRVLVRHVGGQDQEVEMRTGLRLRATPAEG</sequence>
<feature type="domain" description="Glycosyl transferase family 1" evidence="5">
    <location>
        <begin position="219"/>
        <end position="370"/>
    </location>
</feature>
<dbReference type="Pfam" id="PF00534">
    <property type="entry name" value="Glycos_transf_1"/>
    <property type="match status" value="1"/>
</dbReference>
<comment type="caution">
    <text evidence="7">The sequence shown here is derived from an EMBL/GenBank/DDBJ whole genome shotgun (WGS) entry which is preliminary data.</text>
</comment>
<keyword evidence="4" id="KW-0862">Zinc</keyword>
<dbReference type="SUPFAM" id="SSF102588">
    <property type="entry name" value="LmbE-like"/>
    <property type="match status" value="1"/>
</dbReference>
<dbReference type="InterPro" id="IPR003737">
    <property type="entry name" value="GlcNAc_PI_deacetylase-related"/>
</dbReference>
<keyword evidence="8" id="KW-1185">Reference proteome</keyword>
<dbReference type="InterPro" id="IPR050194">
    <property type="entry name" value="Glycosyltransferase_grp1"/>
</dbReference>
<dbReference type="SUPFAM" id="SSF53756">
    <property type="entry name" value="UDP-Glycosyltransferase/glycogen phosphorylase"/>
    <property type="match status" value="1"/>
</dbReference>
<evidence type="ECO:0000256" key="3">
    <source>
        <dbReference type="ARBA" id="ARBA00022679"/>
    </source>
</evidence>
<dbReference type="RefSeq" id="WP_376980110.1">
    <property type="nucleotide sequence ID" value="NZ_JBHLSV010000009.1"/>
</dbReference>
<dbReference type="Pfam" id="PF02585">
    <property type="entry name" value="PIG-L"/>
    <property type="match status" value="1"/>
</dbReference>
<dbReference type="Pfam" id="PF13439">
    <property type="entry name" value="Glyco_transf_4"/>
    <property type="match status" value="1"/>
</dbReference>
<keyword evidence="3 7" id="KW-0808">Transferase</keyword>
<gene>
    <name evidence="7" type="ORF">ACFFF6_09430</name>
</gene>
<evidence type="ECO:0000256" key="2">
    <source>
        <dbReference type="ARBA" id="ARBA00022676"/>
    </source>
</evidence>
<name>A0ABV6RBL5_9MICO</name>
<evidence type="ECO:0000313" key="7">
    <source>
        <dbReference type="EMBL" id="MFC0674176.1"/>
    </source>
</evidence>
<evidence type="ECO:0000313" key="8">
    <source>
        <dbReference type="Proteomes" id="UP001589793"/>
    </source>
</evidence>
<dbReference type="GO" id="GO:0016757">
    <property type="term" value="F:glycosyltransferase activity"/>
    <property type="evidence" value="ECO:0007669"/>
    <property type="project" value="UniProtKB-KW"/>
</dbReference>
<dbReference type="EMBL" id="JBHLSV010000009">
    <property type="protein sequence ID" value="MFC0674176.1"/>
    <property type="molecule type" value="Genomic_DNA"/>
</dbReference>
<dbReference type="PANTHER" id="PTHR45947">
    <property type="entry name" value="SULFOQUINOVOSYL TRANSFERASE SQD2"/>
    <property type="match status" value="1"/>
</dbReference>
<dbReference type="PANTHER" id="PTHR45947:SF3">
    <property type="entry name" value="SULFOQUINOVOSYL TRANSFERASE SQD2"/>
    <property type="match status" value="1"/>
</dbReference>
<evidence type="ECO:0000259" key="6">
    <source>
        <dbReference type="Pfam" id="PF13439"/>
    </source>
</evidence>
<dbReference type="Gene3D" id="3.40.50.10320">
    <property type="entry name" value="LmbE-like"/>
    <property type="match status" value="1"/>
</dbReference>
<dbReference type="Gene3D" id="3.40.50.2000">
    <property type="entry name" value="Glycogen Phosphorylase B"/>
    <property type="match status" value="2"/>
</dbReference>
<organism evidence="7 8">
    <name type="scientific">Brachybacterium hainanense</name>
    <dbReference type="NCBI Taxonomy" id="1541174"/>
    <lineage>
        <taxon>Bacteria</taxon>
        <taxon>Bacillati</taxon>
        <taxon>Actinomycetota</taxon>
        <taxon>Actinomycetes</taxon>
        <taxon>Micrococcales</taxon>
        <taxon>Dermabacteraceae</taxon>
        <taxon>Brachybacterium</taxon>
    </lineage>
</organism>
<proteinExistence type="predicted"/>
<evidence type="ECO:0000256" key="1">
    <source>
        <dbReference type="ARBA" id="ARBA00021292"/>
    </source>
</evidence>
<accession>A0ABV6RBL5</accession>
<dbReference type="InterPro" id="IPR001296">
    <property type="entry name" value="Glyco_trans_1"/>
</dbReference>
<protein>
    <recommendedName>
        <fullName evidence="1">D-inositol 3-phosphate glycosyltransferase</fullName>
    </recommendedName>
</protein>